<proteinExistence type="predicted"/>
<comment type="caution">
    <text evidence="2">The sequence shown here is derived from an EMBL/GenBank/DDBJ whole genome shotgun (WGS) entry which is preliminary data.</text>
</comment>
<dbReference type="CDD" id="cd00170">
    <property type="entry name" value="SEC14"/>
    <property type="match status" value="1"/>
</dbReference>
<dbReference type="Pfam" id="PF00650">
    <property type="entry name" value="CRAL_TRIO"/>
    <property type="match status" value="1"/>
</dbReference>
<name>A0AAD4IUU2_PERFH</name>
<dbReference type="SMART" id="SM00516">
    <property type="entry name" value="SEC14"/>
    <property type="match status" value="1"/>
</dbReference>
<dbReference type="InterPro" id="IPR036865">
    <property type="entry name" value="CRAL-TRIO_dom_sf"/>
</dbReference>
<dbReference type="EMBL" id="SDAM02001963">
    <property type="protein sequence ID" value="KAH6821625.1"/>
    <property type="molecule type" value="Genomic_DNA"/>
</dbReference>
<feature type="domain" description="CRAL-TRIO" evidence="1">
    <location>
        <begin position="67"/>
        <end position="240"/>
    </location>
</feature>
<protein>
    <submittedName>
        <fullName evidence="2">Sec14p-like phosphatidylinositol transfer family protein</fullName>
    </submittedName>
</protein>
<accession>A0AAD4IUU2</accession>
<dbReference type="PROSITE" id="PS50191">
    <property type="entry name" value="CRAL_TRIO"/>
    <property type="match status" value="1"/>
</dbReference>
<dbReference type="SUPFAM" id="SSF46938">
    <property type="entry name" value="CRAL/TRIO N-terminal domain"/>
    <property type="match status" value="1"/>
</dbReference>
<reference evidence="2 3" key="1">
    <citation type="journal article" date="2021" name="Nat. Commun.">
        <title>Incipient diploidization of the medicinal plant Perilla within 10,000 years.</title>
        <authorList>
            <person name="Zhang Y."/>
            <person name="Shen Q."/>
            <person name="Leng L."/>
            <person name="Zhang D."/>
            <person name="Chen S."/>
            <person name="Shi Y."/>
            <person name="Ning Z."/>
            <person name="Chen S."/>
        </authorList>
    </citation>
    <scope>NUCLEOTIDE SEQUENCE [LARGE SCALE GENOMIC DNA]</scope>
    <source>
        <strain evidence="3">cv. PC099</strain>
    </source>
</reference>
<gene>
    <name evidence="2" type="ORF">C2S53_017764</name>
</gene>
<organism evidence="2 3">
    <name type="scientific">Perilla frutescens var. hirtella</name>
    <name type="common">Perilla citriodora</name>
    <name type="synonym">Perilla setoyensis</name>
    <dbReference type="NCBI Taxonomy" id="608512"/>
    <lineage>
        <taxon>Eukaryota</taxon>
        <taxon>Viridiplantae</taxon>
        <taxon>Streptophyta</taxon>
        <taxon>Embryophyta</taxon>
        <taxon>Tracheophyta</taxon>
        <taxon>Spermatophyta</taxon>
        <taxon>Magnoliopsida</taxon>
        <taxon>eudicotyledons</taxon>
        <taxon>Gunneridae</taxon>
        <taxon>Pentapetalae</taxon>
        <taxon>asterids</taxon>
        <taxon>lamiids</taxon>
        <taxon>Lamiales</taxon>
        <taxon>Lamiaceae</taxon>
        <taxon>Nepetoideae</taxon>
        <taxon>Elsholtzieae</taxon>
        <taxon>Perilla</taxon>
    </lineage>
</organism>
<evidence type="ECO:0000313" key="2">
    <source>
        <dbReference type="EMBL" id="KAH6821625.1"/>
    </source>
</evidence>
<dbReference type="PANTHER" id="PTHR47104">
    <property type="entry name" value="SEC14P-LIKE PHOSPHATIDYLINOSITOL TRANSFER FAMILY PROTEIN"/>
    <property type="match status" value="1"/>
</dbReference>
<dbReference type="SUPFAM" id="SSF52087">
    <property type="entry name" value="CRAL/TRIO domain"/>
    <property type="match status" value="1"/>
</dbReference>
<dbReference type="InterPro" id="IPR001251">
    <property type="entry name" value="CRAL-TRIO_dom"/>
</dbReference>
<keyword evidence="3" id="KW-1185">Reference proteome</keyword>
<dbReference type="InterPro" id="IPR036273">
    <property type="entry name" value="CRAL/TRIO_N_dom_sf"/>
</dbReference>
<dbReference type="AlphaFoldDB" id="A0AAD4IUU2"/>
<dbReference type="PANTHER" id="PTHR47104:SF1">
    <property type="entry name" value="SEC14P-LIKE PHOSPHATIDYLINOSITOL TRANSFER FAMILY PROTEIN"/>
    <property type="match status" value="1"/>
</dbReference>
<sequence length="412" mass="46815">MGKKDNIQPQKEKQRVQSVLELLKKQAPLTIKQEKFCNNGCVERFLKAKGDNVKKAAKQMRNYNLIADEFSAELAEGIAYVAGNDDELRPVMMFRIKQDYQKFHSQKLFTRLLVFTLEVAIQTMVKNVEQFVLLFDASFFRSASAFMNMLLASLKIIADYYPGRLHKAFVIDPPSLFSYLWKGVKPFLEHSSLTAIVSSLDFEESLEFNDLTSYPRAASLRFDPSSVSPAGKLGACSSSRFSFTVSHHFDSLKPWYLSFADTASSKVGPTNPSPVAFSGPAISPLNARSYSFASPVARGPRGNLDMGRKGFFPSTPMPQRTQKLDPSMIHHPRTPNPSFLKSPALFFRKDSHHQVSRVEKSRESFAPFVKFYRRPYDEMIYRSKMRPPLGGLISIVSPQFKRNRHMSMSQRF</sequence>
<evidence type="ECO:0000259" key="1">
    <source>
        <dbReference type="PROSITE" id="PS50191"/>
    </source>
</evidence>
<evidence type="ECO:0000313" key="3">
    <source>
        <dbReference type="Proteomes" id="UP001190926"/>
    </source>
</evidence>
<dbReference type="Proteomes" id="UP001190926">
    <property type="component" value="Unassembled WGS sequence"/>
</dbReference>
<dbReference type="Gene3D" id="3.40.525.10">
    <property type="entry name" value="CRAL-TRIO lipid binding domain"/>
    <property type="match status" value="1"/>
</dbReference>